<dbReference type="Proteomes" id="UP000863577">
    <property type="component" value="Unassembled WGS sequence"/>
</dbReference>
<sequence>MNKCSGAIILLSFPHQLIHALAALFTDRERRRINKDAPILIFIWSYRWFDHRKNSPFLEIIKKLSKIENCQLYIPSLLQRVFGLSEFRVLKQRVKYVNKIISLKDYDSFYYSHDFSADHSAQVFMQAFPNIYKVCFGDPPGFLYKNYTSVTECMEKIRTGLKGIFWKSRLKNIEKWYGYDKAYVAMNLSTDVPSYPLLTTTIPNVNFINLLNRLKKNLPTLEQEEHAFIETLESFNHNKIFQLLVLSNFTESGLISRENELKLYLELCHRHCPPGSIIIVKPHILSNFAFLEALKSSLKNYQVVLFPKNLRCIPLEMLTGLIDKCNIISVSSSSIFLSYLYGRKKIVHALTLNDIKEFFYKSSYQQMVESTQNIMNTLHGFLKSY</sequence>
<dbReference type="InterPro" id="IPR010866">
    <property type="entry name" value="A-2_8-polyST"/>
</dbReference>
<reference evidence="1" key="2">
    <citation type="submission" date="2019-09" db="EMBL/GenBank/DDBJ databases">
        <authorList>
            <consortium name="NCBI Pathogen Detection Project"/>
        </authorList>
    </citation>
    <scope>NUCLEOTIDE SEQUENCE</scope>
    <source>
        <strain evidence="1">CL18-200174</strain>
    </source>
</reference>
<proteinExistence type="predicted"/>
<accession>A0AAN5PK76</accession>
<evidence type="ECO:0000313" key="2">
    <source>
        <dbReference type="Proteomes" id="UP000863577"/>
    </source>
</evidence>
<evidence type="ECO:0000313" key="1">
    <source>
        <dbReference type="EMBL" id="HAU2396792.1"/>
    </source>
</evidence>
<organism evidence="1 2">
    <name type="scientific">Legionella pneumophila</name>
    <dbReference type="NCBI Taxonomy" id="446"/>
    <lineage>
        <taxon>Bacteria</taxon>
        <taxon>Pseudomonadati</taxon>
        <taxon>Pseudomonadota</taxon>
        <taxon>Gammaproteobacteria</taxon>
        <taxon>Legionellales</taxon>
        <taxon>Legionellaceae</taxon>
        <taxon>Legionella</taxon>
    </lineage>
</organism>
<reference evidence="1" key="1">
    <citation type="journal article" date="2018" name="Genome Biol.">
        <title>SKESA: strategic k-mer extension for scrupulous assemblies.</title>
        <authorList>
            <person name="Souvorov A."/>
            <person name="Agarwala R."/>
            <person name="Lipman D.J."/>
        </authorList>
    </citation>
    <scope>NUCLEOTIDE SEQUENCE</scope>
    <source>
        <strain evidence="1">CL18-200174</strain>
    </source>
</reference>
<dbReference type="EMBL" id="DACWOD010000007">
    <property type="protein sequence ID" value="HAU2396792.1"/>
    <property type="molecule type" value="Genomic_DNA"/>
</dbReference>
<dbReference type="RefSeq" id="WP_013101187.1">
    <property type="nucleotide sequence ID" value="NZ_AP024961.1"/>
</dbReference>
<dbReference type="AlphaFoldDB" id="A0AAN5PK76"/>
<protein>
    <submittedName>
        <fullName evidence="1">Uncharacterized protein</fullName>
    </submittedName>
</protein>
<comment type="caution">
    <text evidence="1">The sequence shown here is derived from an EMBL/GenBank/DDBJ whole genome shotgun (WGS) entry which is preliminary data.</text>
</comment>
<dbReference type="Pfam" id="PF07388">
    <property type="entry name" value="A-2_8-polyST"/>
    <property type="match status" value="1"/>
</dbReference>
<name>A0AAN5PK76_LEGPN</name>
<gene>
    <name evidence="1" type="ORF">JBK99_10695</name>
</gene>